<name>A0A557XX05_9MYCO</name>
<dbReference type="EMBL" id="VMQU01000026">
    <property type="protein sequence ID" value="TVS90634.1"/>
    <property type="molecule type" value="Genomic_DNA"/>
</dbReference>
<feature type="domain" description="Putative zinc-finger" evidence="4">
    <location>
        <begin position="3"/>
        <end position="37"/>
    </location>
</feature>
<sequence length="242" mass="25343">MDCDVAREALSARIDGEREPVPARRVDEHLASCPGCREWHCRAVEQTQQLRRLVGRSQVVAAPEPRDRSPARAPVRAWATARGLQWALGVVGVIQLGLATAQGFGADVGMPARGQDGMASGHLLNESTAWSAALGVAMIVAALRPAAASGLAAVLAVFSLVLAGFVINDLTSGAVTLVRILTHLPVVVGTALALLIWRAARRTEPSPRSGAVPGPDDDLVLPANATRGRRRGHLYPTDGSAA</sequence>
<gene>
    <name evidence="5" type="ORF">FPZ47_08405</name>
</gene>
<feature type="transmembrane region" description="Helical" evidence="2">
    <location>
        <begin position="180"/>
        <end position="200"/>
    </location>
</feature>
<organism evidence="5 6">
    <name type="scientific">Mycobacterium helveticum</name>
    <dbReference type="NCBI Taxonomy" id="2592811"/>
    <lineage>
        <taxon>Bacteria</taxon>
        <taxon>Bacillati</taxon>
        <taxon>Actinomycetota</taxon>
        <taxon>Actinomycetes</taxon>
        <taxon>Mycobacteriales</taxon>
        <taxon>Mycobacteriaceae</taxon>
        <taxon>Mycobacterium</taxon>
    </lineage>
</organism>
<dbReference type="InterPro" id="IPR027383">
    <property type="entry name" value="Znf_put"/>
</dbReference>
<dbReference type="Proteomes" id="UP000320513">
    <property type="component" value="Unassembled WGS sequence"/>
</dbReference>
<dbReference type="InterPro" id="IPR018734">
    <property type="entry name" value="DUF2275"/>
</dbReference>
<proteinExistence type="predicted"/>
<feature type="transmembrane region" description="Helical" evidence="2">
    <location>
        <begin position="124"/>
        <end position="143"/>
    </location>
</feature>
<evidence type="ECO:0000313" key="5">
    <source>
        <dbReference type="EMBL" id="TVS90634.1"/>
    </source>
</evidence>
<evidence type="ECO:0000256" key="1">
    <source>
        <dbReference type="SAM" id="MobiDB-lite"/>
    </source>
</evidence>
<feature type="transmembrane region" description="Helical" evidence="2">
    <location>
        <begin position="86"/>
        <end position="104"/>
    </location>
</feature>
<dbReference type="AlphaFoldDB" id="A0A557XX05"/>
<evidence type="ECO:0000313" key="6">
    <source>
        <dbReference type="Proteomes" id="UP000320513"/>
    </source>
</evidence>
<feature type="domain" description="DUF2275" evidence="3">
    <location>
        <begin position="72"/>
        <end position="216"/>
    </location>
</feature>
<keyword evidence="2" id="KW-0812">Transmembrane</keyword>
<comment type="caution">
    <text evidence="5">The sequence shown here is derived from an EMBL/GenBank/DDBJ whole genome shotgun (WGS) entry which is preliminary data.</text>
</comment>
<dbReference type="RefSeq" id="WP_144950597.1">
    <property type="nucleotide sequence ID" value="NZ_VMQU01000026.1"/>
</dbReference>
<evidence type="ECO:0000256" key="2">
    <source>
        <dbReference type="SAM" id="Phobius"/>
    </source>
</evidence>
<protein>
    <submittedName>
        <fullName evidence="5">Uncharacterized protein</fullName>
    </submittedName>
</protein>
<dbReference type="OrthoDB" id="5197868at2"/>
<dbReference type="Pfam" id="PF13490">
    <property type="entry name" value="zf-HC2"/>
    <property type="match status" value="1"/>
</dbReference>
<keyword evidence="2" id="KW-1133">Transmembrane helix</keyword>
<evidence type="ECO:0000259" key="4">
    <source>
        <dbReference type="Pfam" id="PF13490"/>
    </source>
</evidence>
<keyword evidence="6" id="KW-1185">Reference proteome</keyword>
<accession>A0A557XX05</accession>
<evidence type="ECO:0000259" key="3">
    <source>
        <dbReference type="Pfam" id="PF10039"/>
    </source>
</evidence>
<dbReference type="Pfam" id="PF10039">
    <property type="entry name" value="DUF2275"/>
    <property type="match status" value="1"/>
</dbReference>
<keyword evidence="2" id="KW-0472">Membrane</keyword>
<reference evidence="5 6" key="1">
    <citation type="submission" date="2019-07" db="EMBL/GenBank/DDBJ databases">
        <title>New Mycobacterium species.</title>
        <authorList>
            <person name="Tortoli E."/>
            <person name="Ghielmetti G."/>
            <person name="Friedel U."/>
            <person name="Trovato A."/>
        </authorList>
    </citation>
    <scope>NUCLEOTIDE SEQUENCE [LARGE SCALE GENOMIC DNA]</scope>
    <source>
        <strain evidence="5 6">16-83</strain>
    </source>
</reference>
<feature type="transmembrane region" description="Helical" evidence="2">
    <location>
        <begin position="150"/>
        <end position="168"/>
    </location>
</feature>
<feature type="region of interest" description="Disordered" evidence="1">
    <location>
        <begin position="204"/>
        <end position="242"/>
    </location>
</feature>